<accession>A0A848GCP6</accession>
<sequence length="286" mass="32577">MIKEFAVEPKAIVSSYRDFSYVIEKFGVWEGRVISEFPSTWKRLVYAAAQSAHSGGVELKRIEERLRTLPKGILMAMSRPGANGEWLEQALNEHKRRPFDYILSLAEVNMPGFVPIDDFDGNHQCLAHTREQIIKRDPAVMANACDFLLKTASHVKLVDPHFDLMHSRFREPFLQFIQRLRPGTLIEIFRDSEVSPAALLERADRHLPKSLPKDIRVRLIMRPDDDPMHNRFLMTNHGGVRFGVGLDAAGEGAAQEDEVSLMLANVWQARWTQYLNGCVVGEWVGV</sequence>
<dbReference type="RefSeq" id="WP_169148653.1">
    <property type="nucleotide sequence ID" value="NZ_JABBGA010000059.1"/>
</dbReference>
<comment type="caution">
    <text evidence="1">The sequence shown here is derived from an EMBL/GenBank/DDBJ whole genome shotgun (WGS) entry which is preliminary data.</text>
</comment>
<gene>
    <name evidence="1" type="ORF">HHL15_25845</name>
</gene>
<dbReference type="Proteomes" id="UP000580043">
    <property type="component" value="Unassembled WGS sequence"/>
</dbReference>
<protein>
    <submittedName>
        <fullName evidence="1">Uncharacterized protein</fullName>
    </submittedName>
</protein>
<dbReference type="EMBL" id="JABBGA010000059">
    <property type="protein sequence ID" value="NML29170.1"/>
    <property type="molecule type" value="Genomic_DNA"/>
</dbReference>
<organism evidence="1 2">
    <name type="scientific">Zoogloea dura</name>
    <dbReference type="NCBI Taxonomy" id="2728840"/>
    <lineage>
        <taxon>Bacteria</taxon>
        <taxon>Pseudomonadati</taxon>
        <taxon>Pseudomonadota</taxon>
        <taxon>Betaproteobacteria</taxon>
        <taxon>Rhodocyclales</taxon>
        <taxon>Zoogloeaceae</taxon>
        <taxon>Zoogloea</taxon>
    </lineage>
</organism>
<dbReference type="AlphaFoldDB" id="A0A848GCP6"/>
<evidence type="ECO:0000313" key="1">
    <source>
        <dbReference type="EMBL" id="NML29170.1"/>
    </source>
</evidence>
<keyword evidence="2" id="KW-1185">Reference proteome</keyword>
<evidence type="ECO:0000313" key="2">
    <source>
        <dbReference type="Proteomes" id="UP000580043"/>
    </source>
</evidence>
<proteinExistence type="predicted"/>
<name>A0A848GCP6_9RHOO</name>
<reference evidence="1 2" key="1">
    <citation type="submission" date="2020-04" db="EMBL/GenBank/DDBJ databases">
        <title>Zoogloea sp. G-4-1-14 isolated from soil.</title>
        <authorList>
            <person name="Dahal R.H."/>
        </authorList>
    </citation>
    <scope>NUCLEOTIDE SEQUENCE [LARGE SCALE GENOMIC DNA]</scope>
    <source>
        <strain evidence="1 2">G-4-1-14</strain>
    </source>
</reference>